<dbReference type="AlphaFoldDB" id="A0A381PHA4"/>
<name>A0A381PHA4_9ZZZZ</name>
<organism evidence="1">
    <name type="scientific">marine metagenome</name>
    <dbReference type="NCBI Taxonomy" id="408172"/>
    <lineage>
        <taxon>unclassified sequences</taxon>
        <taxon>metagenomes</taxon>
        <taxon>ecological metagenomes</taxon>
    </lineage>
</organism>
<evidence type="ECO:0000313" key="1">
    <source>
        <dbReference type="EMBL" id="SUZ64843.1"/>
    </source>
</evidence>
<dbReference type="EMBL" id="UINC01000944">
    <property type="protein sequence ID" value="SUZ64843.1"/>
    <property type="molecule type" value="Genomic_DNA"/>
</dbReference>
<proteinExistence type="predicted"/>
<gene>
    <name evidence="1" type="ORF">METZ01_LOCUS17697</name>
</gene>
<reference evidence="1" key="1">
    <citation type="submission" date="2018-05" db="EMBL/GenBank/DDBJ databases">
        <authorList>
            <person name="Lanie J.A."/>
            <person name="Ng W.-L."/>
            <person name="Kazmierczak K.M."/>
            <person name="Andrzejewski T.M."/>
            <person name="Davidsen T.M."/>
            <person name="Wayne K.J."/>
            <person name="Tettelin H."/>
            <person name="Glass J.I."/>
            <person name="Rusch D."/>
            <person name="Podicherti R."/>
            <person name="Tsui H.-C.T."/>
            <person name="Winkler M.E."/>
        </authorList>
    </citation>
    <scope>NUCLEOTIDE SEQUENCE</scope>
</reference>
<accession>A0A381PHA4</accession>
<protein>
    <submittedName>
        <fullName evidence="1">Uncharacterized protein</fullName>
    </submittedName>
</protein>
<sequence>MRTLILSVLFVLAVVGAGVAAFGHEIPGFNHKHEGSEATKKKARPQEKVCMFEAPTAGDLEAKLNELGCKKGDIIGVWYVSQLPRTMRRIPATATRICDYSDASSYETPFAGTEMGMQWNSCRYIGYVREISLDKESRKGVE</sequence>